<dbReference type="Proteomes" id="UP000634136">
    <property type="component" value="Unassembled WGS sequence"/>
</dbReference>
<organism evidence="1 2">
    <name type="scientific">Senna tora</name>
    <dbReference type="NCBI Taxonomy" id="362788"/>
    <lineage>
        <taxon>Eukaryota</taxon>
        <taxon>Viridiplantae</taxon>
        <taxon>Streptophyta</taxon>
        <taxon>Embryophyta</taxon>
        <taxon>Tracheophyta</taxon>
        <taxon>Spermatophyta</taxon>
        <taxon>Magnoliopsida</taxon>
        <taxon>eudicotyledons</taxon>
        <taxon>Gunneridae</taxon>
        <taxon>Pentapetalae</taxon>
        <taxon>rosids</taxon>
        <taxon>fabids</taxon>
        <taxon>Fabales</taxon>
        <taxon>Fabaceae</taxon>
        <taxon>Caesalpinioideae</taxon>
        <taxon>Cassia clade</taxon>
        <taxon>Senna</taxon>
    </lineage>
</organism>
<dbReference type="EMBL" id="JAAIUW010000006">
    <property type="protein sequence ID" value="KAF7828978.1"/>
    <property type="molecule type" value="Genomic_DNA"/>
</dbReference>
<name>A0A834WPV1_9FABA</name>
<reference evidence="1" key="1">
    <citation type="submission" date="2020-09" db="EMBL/GenBank/DDBJ databases">
        <title>Genome-Enabled Discovery of Anthraquinone Biosynthesis in Senna tora.</title>
        <authorList>
            <person name="Kang S.-H."/>
            <person name="Pandey R.P."/>
            <person name="Lee C.-M."/>
            <person name="Sim J.-S."/>
            <person name="Jeong J.-T."/>
            <person name="Choi B.-S."/>
            <person name="Jung M."/>
            <person name="Ginzburg D."/>
            <person name="Zhao K."/>
            <person name="Won S.Y."/>
            <person name="Oh T.-J."/>
            <person name="Yu Y."/>
            <person name="Kim N.-H."/>
            <person name="Lee O.R."/>
            <person name="Lee T.-H."/>
            <person name="Bashyal P."/>
            <person name="Kim T.-S."/>
            <person name="Lee W.-H."/>
            <person name="Kawkins C."/>
            <person name="Kim C.-K."/>
            <person name="Kim J.S."/>
            <person name="Ahn B.O."/>
            <person name="Rhee S.Y."/>
            <person name="Sohng J.K."/>
        </authorList>
    </citation>
    <scope>NUCLEOTIDE SEQUENCE</scope>
    <source>
        <tissue evidence="1">Leaf</tissue>
    </source>
</reference>
<gene>
    <name evidence="1" type="ORF">G2W53_020142</name>
</gene>
<keyword evidence="2" id="KW-1185">Reference proteome</keyword>
<evidence type="ECO:0000313" key="2">
    <source>
        <dbReference type="Proteomes" id="UP000634136"/>
    </source>
</evidence>
<accession>A0A834WPV1</accession>
<protein>
    <submittedName>
        <fullName evidence="1">Uncharacterized protein</fullName>
    </submittedName>
</protein>
<comment type="caution">
    <text evidence="1">The sequence shown here is derived from an EMBL/GenBank/DDBJ whole genome shotgun (WGS) entry which is preliminary data.</text>
</comment>
<dbReference type="AlphaFoldDB" id="A0A834WPV1"/>
<evidence type="ECO:0000313" key="1">
    <source>
        <dbReference type="EMBL" id="KAF7828978.1"/>
    </source>
</evidence>
<proteinExistence type="predicted"/>
<sequence>MGPEGETVLRKGAVKCNVIG</sequence>